<accession>A0AAD8M637</accession>
<dbReference type="EMBL" id="JAUIZM010000010">
    <property type="protein sequence ID" value="KAK1362041.1"/>
    <property type="molecule type" value="Genomic_DNA"/>
</dbReference>
<proteinExistence type="predicted"/>
<organism evidence="3 4">
    <name type="scientific">Heracleum sosnowskyi</name>
    <dbReference type="NCBI Taxonomy" id="360622"/>
    <lineage>
        <taxon>Eukaryota</taxon>
        <taxon>Viridiplantae</taxon>
        <taxon>Streptophyta</taxon>
        <taxon>Embryophyta</taxon>
        <taxon>Tracheophyta</taxon>
        <taxon>Spermatophyta</taxon>
        <taxon>Magnoliopsida</taxon>
        <taxon>eudicotyledons</taxon>
        <taxon>Gunneridae</taxon>
        <taxon>Pentapetalae</taxon>
        <taxon>asterids</taxon>
        <taxon>campanulids</taxon>
        <taxon>Apiales</taxon>
        <taxon>Apiaceae</taxon>
        <taxon>Apioideae</taxon>
        <taxon>apioid superclade</taxon>
        <taxon>Tordylieae</taxon>
        <taxon>Tordyliinae</taxon>
        <taxon>Heracleum</taxon>
    </lineage>
</organism>
<evidence type="ECO:0000313" key="4">
    <source>
        <dbReference type="Proteomes" id="UP001237642"/>
    </source>
</evidence>
<gene>
    <name evidence="3" type="ORF">POM88_046515</name>
</gene>
<dbReference type="AlphaFoldDB" id="A0AAD8M637"/>
<evidence type="ECO:0000259" key="2">
    <source>
        <dbReference type="PROSITE" id="PS00028"/>
    </source>
</evidence>
<reference evidence="3" key="1">
    <citation type="submission" date="2023-02" db="EMBL/GenBank/DDBJ databases">
        <title>Genome of toxic invasive species Heracleum sosnowskyi carries increased number of genes despite the absence of recent whole-genome duplications.</title>
        <authorList>
            <person name="Schelkunov M."/>
            <person name="Shtratnikova V."/>
            <person name="Makarenko M."/>
            <person name="Klepikova A."/>
            <person name="Omelchenko D."/>
            <person name="Novikova G."/>
            <person name="Obukhova E."/>
            <person name="Bogdanov V."/>
            <person name="Penin A."/>
            <person name="Logacheva M."/>
        </authorList>
    </citation>
    <scope>NUCLEOTIDE SEQUENCE</scope>
    <source>
        <strain evidence="3">Hsosn_3</strain>
        <tissue evidence="3">Leaf</tissue>
    </source>
</reference>
<keyword evidence="4" id="KW-1185">Reference proteome</keyword>
<dbReference type="PROSITE" id="PS00028">
    <property type="entry name" value="ZINC_FINGER_C2H2_1"/>
    <property type="match status" value="1"/>
</dbReference>
<protein>
    <recommendedName>
        <fullName evidence="2">C2H2-type domain-containing protein</fullName>
    </recommendedName>
</protein>
<dbReference type="InterPro" id="IPR013087">
    <property type="entry name" value="Znf_C2H2_type"/>
</dbReference>
<evidence type="ECO:0000313" key="3">
    <source>
        <dbReference type="EMBL" id="KAK1362041.1"/>
    </source>
</evidence>
<comment type="caution">
    <text evidence="3">The sequence shown here is derived from an EMBL/GenBank/DDBJ whole genome shotgun (WGS) entry which is preliminary data.</text>
</comment>
<feature type="region of interest" description="Disordered" evidence="1">
    <location>
        <begin position="41"/>
        <end position="64"/>
    </location>
</feature>
<dbReference type="Proteomes" id="UP001237642">
    <property type="component" value="Unassembled WGS sequence"/>
</dbReference>
<name>A0AAD8M637_9APIA</name>
<feature type="domain" description="C2H2-type" evidence="2">
    <location>
        <begin position="88"/>
        <end position="110"/>
    </location>
</feature>
<evidence type="ECO:0000256" key="1">
    <source>
        <dbReference type="SAM" id="MobiDB-lite"/>
    </source>
</evidence>
<reference evidence="3" key="2">
    <citation type="submission" date="2023-05" db="EMBL/GenBank/DDBJ databases">
        <authorList>
            <person name="Schelkunov M.I."/>
        </authorList>
    </citation>
    <scope>NUCLEOTIDE SEQUENCE</scope>
    <source>
        <strain evidence="3">Hsosn_3</strain>
        <tissue evidence="3">Leaf</tissue>
    </source>
</reference>
<sequence length="438" mass="49714">MDDEMITLNNVMSAELAIQREFEYRTKMELLNFQHLSPLKPLVPSQGPPRSQLGLKRKEPTSNSQFFPEHQASSSCLVLTNQPSVLVCHACTLAFATLFHLRQHCESRRHHEKLIDFKKMGRGFSNPLSCDLCKSPGSSVLVIEGHLNGLKHAQSLMAFENKKMARAGQAWLQTTQFNMKKLGGVHADFHLPLPVIRDDVCILFDRDDVCMLFDRDDVCILSSTGMMNFLRKVKIIDNSKMCNILMIVGATLPPSLKLDLAPAITSCSFYFKDNTKPLEYCIKLDAIKFYHFSTRNKMFVEELALREYLVAVPSTAVLQLSCRLPLGEDAIHHKGFVFGAEKENSSISRELPCRSTFKRMCRDHGITRWKYSKRRMGRHSSSNHSTVNDEELIMNSSLKVIPPLLDTTVVALPQTSQDMNKVNVKATYKRTVIRFETA</sequence>